<dbReference type="Pfam" id="PF13541">
    <property type="entry name" value="ChlI"/>
    <property type="match status" value="1"/>
</dbReference>
<dbReference type="Pfam" id="PF01078">
    <property type="entry name" value="Mg_chelatase"/>
    <property type="match status" value="1"/>
</dbReference>
<dbReference type="Gene3D" id="3.30.230.10">
    <property type="match status" value="1"/>
</dbReference>
<keyword evidence="3" id="KW-1185">Reference proteome</keyword>
<dbReference type="GO" id="GO:0005524">
    <property type="term" value="F:ATP binding"/>
    <property type="evidence" value="ECO:0007669"/>
    <property type="project" value="UniProtKB-KW"/>
</dbReference>
<keyword evidence="2" id="KW-0067">ATP-binding</keyword>
<dbReference type="Proteomes" id="UP000306441">
    <property type="component" value="Unassembled WGS sequence"/>
</dbReference>
<gene>
    <name evidence="2" type="ORF">E6C48_04135</name>
</gene>
<proteinExistence type="predicted"/>
<dbReference type="InterPro" id="IPR014721">
    <property type="entry name" value="Ribsml_uS5_D2-typ_fold_subgr"/>
</dbReference>
<evidence type="ECO:0000259" key="1">
    <source>
        <dbReference type="Pfam" id="PF01078"/>
    </source>
</evidence>
<accession>A0ABY2QBB7</accession>
<reference evidence="2 3" key="1">
    <citation type="submission" date="2019-04" db="EMBL/GenBank/DDBJ databases">
        <title>Mesorhizobium composti sp. nov., isolated from compost.</title>
        <authorList>
            <person name="Lin S.-Y."/>
            <person name="Hameed A."/>
            <person name="Hsieh Y.-T."/>
            <person name="Young C.-C."/>
        </authorList>
    </citation>
    <scope>NUCLEOTIDE SEQUENCE [LARGE SCALE GENOMIC DNA]</scope>
    <source>
        <strain evidence="2 3">CC-YTH430</strain>
    </source>
</reference>
<evidence type="ECO:0000313" key="3">
    <source>
        <dbReference type="Proteomes" id="UP000306441"/>
    </source>
</evidence>
<comment type="caution">
    <text evidence="2">The sequence shown here is derived from an EMBL/GenBank/DDBJ whole genome shotgun (WGS) entry which is preliminary data.</text>
</comment>
<name>A0ABY2QBB7_9HYPH</name>
<dbReference type="EMBL" id="SSNY01000002">
    <property type="protein sequence ID" value="THF58851.1"/>
    <property type="molecule type" value="Genomic_DNA"/>
</dbReference>
<feature type="domain" description="Magnesium chelatase ChlI-like catalytic" evidence="1">
    <location>
        <begin position="189"/>
        <end position="214"/>
    </location>
</feature>
<dbReference type="SUPFAM" id="SSF54211">
    <property type="entry name" value="Ribosomal protein S5 domain 2-like"/>
    <property type="match status" value="1"/>
</dbReference>
<sequence length="216" mass="21748">MVSRVRTVAFQGIEAVPVDVQVMVAPGKVGISIVGLPDKAVAESRERVQAALHASGLSMPARKVTVNLAPADLPKEGSHYDLPIALGLMAALGAIPGDALAGYVVLGELSLDGTIAAVAGALPAAIGANAEGKGLICPHACGPEAAWAGSDIDILAPRSLIAMANHFRGSQVLSRPVAGVRAAPGDLPDLADIKGQESARRALEVAAAGGHNMLTL</sequence>
<keyword evidence="2" id="KW-0547">Nucleotide-binding</keyword>
<dbReference type="InterPro" id="IPR020568">
    <property type="entry name" value="Ribosomal_Su5_D2-typ_SF"/>
</dbReference>
<organism evidence="2 3">
    <name type="scientific">Ollibium composti</name>
    <dbReference type="NCBI Taxonomy" id="2675109"/>
    <lineage>
        <taxon>Bacteria</taxon>
        <taxon>Pseudomonadati</taxon>
        <taxon>Pseudomonadota</taxon>
        <taxon>Alphaproteobacteria</taxon>
        <taxon>Hyphomicrobiales</taxon>
        <taxon>Phyllobacteriaceae</taxon>
        <taxon>Ollibium</taxon>
    </lineage>
</organism>
<dbReference type="InterPro" id="IPR000523">
    <property type="entry name" value="Mg_chelatse_chII-like_cat_dom"/>
</dbReference>
<evidence type="ECO:0000313" key="2">
    <source>
        <dbReference type="EMBL" id="THF58851.1"/>
    </source>
</evidence>
<protein>
    <submittedName>
        <fullName evidence="2">ATP-binding protein</fullName>
    </submittedName>
</protein>